<dbReference type="PROSITE" id="PS50216">
    <property type="entry name" value="DHHC"/>
    <property type="match status" value="1"/>
</dbReference>
<dbReference type="InterPro" id="IPR001594">
    <property type="entry name" value="Palmitoyltrfase_DHHC"/>
</dbReference>
<dbReference type="PANTHER" id="PTHR24161:SF85">
    <property type="entry name" value="PALMITOYLTRANSFERASE HIP14"/>
    <property type="match status" value="1"/>
</dbReference>
<reference evidence="10" key="1">
    <citation type="submission" date="2023-07" db="EMBL/GenBank/DDBJ databases">
        <authorList>
            <consortium name="AG Swart"/>
            <person name="Singh M."/>
            <person name="Singh A."/>
            <person name="Seah K."/>
            <person name="Emmerich C."/>
        </authorList>
    </citation>
    <scope>NUCLEOTIDE SEQUENCE</scope>
    <source>
        <strain evidence="10">DP1</strain>
    </source>
</reference>
<keyword evidence="2 7" id="KW-0812">Transmembrane</keyword>
<keyword evidence="4 7" id="KW-1133">Transmembrane helix</keyword>
<evidence type="ECO:0000313" key="10">
    <source>
        <dbReference type="EMBL" id="CAI2359157.1"/>
    </source>
</evidence>
<dbReference type="InterPro" id="IPR036770">
    <property type="entry name" value="Ankyrin_rpt-contain_sf"/>
</dbReference>
<dbReference type="AlphaFoldDB" id="A0AAD1TZ42"/>
<evidence type="ECO:0000256" key="6">
    <source>
        <dbReference type="ARBA" id="ARBA00023136"/>
    </source>
</evidence>
<evidence type="ECO:0000313" key="11">
    <source>
        <dbReference type="Proteomes" id="UP001295684"/>
    </source>
</evidence>
<feature type="transmembrane region" description="Helical" evidence="7">
    <location>
        <begin position="439"/>
        <end position="456"/>
    </location>
</feature>
<gene>
    <name evidence="10" type="ORF">ECRASSUSDP1_LOCUS442</name>
</gene>
<dbReference type="PANTHER" id="PTHR24161">
    <property type="entry name" value="ANK_REP_REGION DOMAIN-CONTAINING PROTEIN-RELATED"/>
    <property type="match status" value="1"/>
</dbReference>
<keyword evidence="11" id="KW-1185">Reference proteome</keyword>
<sequence length="708" mass="82882">MDPTKKEEGFGDSAEVEQNSDPEEETKGEEDEGEQEEEFEGEREEQETGNDIYNETVELDNAHDGADMDAADGYAQVNDTQTEEEGYNMGDEVMHKISNEIEPQSQHLKKNTTPKKENALRQPAQNFDPNNVINVVQSCIEGQFKPLLACIQRGFINKDVVIDPQIGRRAIHLIAHFGNIKAMRVINEVCEADMTAKDFQGLNVFHYASGSGEIETLKYLYENCDESSLEEADTAGMTPLMHAASKNSVICFIYLYFHCKANIRVLDKKGCNILHWAAYSGSLPIIKILHQEGLLQEFINKEDTLKQTPIMKSFYNKNIEIMKFLIGQNCDLYTRDYKGNDPEEFIQRYLDDKIFYNEFLKCKYKQKLESCVDFSEVRNNFERNRTFMKQVASFYYQKYSNFLPQLLYTILLLCMLFTHWHYTSVSGERSTFYTAMRNLAFYIFIPICVSLFMWLIKTEPMVVPKKQFGEEGSIINDILKSIDDTDHQRSGDFPKIVPLSEVCFDTNIRKIKHGEYCPESDSYVIEYQKFCDFIRQPIGQGNANFYFLWLTSNLILIALYNYCLVNTYWHKSPVILYFRPFDCILRLASQSLFYFTFFFGIQIANVIVFQNWIWIVHATGRRQTINETKNSHKYRYIYKRVLDKETKNYLYIHRNHGCLFNQLGYIYQFCFNRLRDYETQPENINDEQHRFSNISMASMATEEENPFE</sequence>
<name>A0AAD1TZ42_EUPCR</name>
<dbReference type="Proteomes" id="UP001295684">
    <property type="component" value="Unassembled WGS sequence"/>
</dbReference>
<dbReference type="GO" id="GO:0016020">
    <property type="term" value="C:membrane"/>
    <property type="evidence" value="ECO:0007669"/>
    <property type="project" value="UniProtKB-SubCell"/>
</dbReference>
<feature type="region of interest" description="Disordered" evidence="8">
    <location>
        <begin position="1"/>
        <end position="51"/>
    </location>
</feature>
<keyword evidence="7" id="KW-0012">Acyltransferase</keyword>
<comment type="caution">
    <text evidence="10">The sequence shown here is derived from an EMBL/GenBank/DDBJ whole genome shotgun (WGS) entry which is preliminary data.</text>
</comment>
<keyword evidence="6 7" id="KW-0472">Membrane</keyword>
<feature type="transmembrane region" description="Helical" evidence="7">
    <location>
        <begin position="545"/>
        <end position="569"/>
    </location>
</feature>
<keyword evidence="7" id="KW-0808">Transferase</keyword>
<dbReference type="Pfam" id="PF12796">
    <property type="entry name" value="Ank_2"/>
    <property type="match status" value="1"/>
</dbReference>
<evidence type="ECO:0000256" key="5">
    <source>
        <dbReference type="ARBA" id="ARBA00023043"/>
    </source>
</evidence>
<dbReference type="GO" id="GO:0019706">
    <property type="term" value="F:protein-cysteine S-palmitoyltransferase activity"/>
    <property type="evidence" value="ECO:0007669"/>
    <property type="project" value="UniProtKB-EC"/>
</dbReference>
<comment type="similarity">
    <text evidence="7">Belongs to the DHHC palmitoyltransferase family.</text>
</comment>
<dbReference type="Gene3D" id="1.25.40.20">
    <property type="entry name" value="Ankyrin repeat-containing domain"/>
    <property type="match status" value="1"/>
</dbReference>
<comment type="catalytic activity">
    <reaction evidence="7">
        <text>L-cysteinyl-[protein] + hexadecanoyl-CoA = S-hexadecanoyl-L-cysteinyl-[protein] + CoA</text>
        <dbReference type="Rhea" id="RHEA:36683"/>
        <dbReference type="Rhea" id="RHEA-COMP:10131"/>
        <dbReference type="Rhea" id="RHEA-COMP:11032"/>
        <dbReference type="ChEBI" id="CHEBI:29950"/>
        <dbReference type="ChEBI" id="CHEBI:57287"/>
        <dbReference type="ChEBI" id="CHEBI:57379"/>
        <dbReference type="ChEBI" id="CHEBI:74151"/>
        <dbReference type="EC" id="2.3.1.225"/>
    </reaction>
</comment>
<feature type="region of interest" description="Disordered" evidence="8">
    <location>
        <begin position="101"/>
        <end position="125"/>
    </location>
</feature>
<dbReference type="InterPro" id="IPR002110">
    <property type="entry name" value="Ankyrin_rpt"/>
</dbReference>
<organism evidence="10 11">
    <name type="scientific">Euplotes crassus</name>
    <dbReference type="NCBI Taxonomy" id="5936"/>
    <lineage>
        <taxon>Eukaryota</taxon>
        <taxon>Sar</taxon>
        <taxon>Alveolata</taxon>
        <taxon>Ciliophora</taxon>
        <taxon>Intramacronucleata</taxon>
        <taxon>Spirotrichea</taxon>
        <taxon>Hypotrichia</taxon>
        <taxon>Euplotida</taxon>
        <taxon>Euplotidae</taxon>
        <taxon>Moneuplotes</taxon>
    </lineage>
</organism>
<keyword evidence="3" id="KW-0677">Repeat</keyword>
<dbReference type="SUPFAM" id="SSF48403">
    <property type="entry name" value="Ankyrin repeat"/>
    <property type="match status" value="1"/>
</dbReference>
<comment type="domain">
    <text evidence="7">The DHHC domain is required for palmitoyltransferase activity.</text>
</comment>
<feature type="transmembrane region" description="Helical" evidence="7">
    <location>
        <begin position="402"/>
        <end position="419"/>
    </location>
</feature>
<protein>
    <recommendedName>
        <fullName evidence="7">Palmitoyltransferase</fullName>
        <ecNumber evidence="7">2.3.1.225</ecNumber>
    </recommendedName>
</protein>
<evidence type="ECO:0000256" key="3">
    <source>
        <dbReference type="ARBA" id="ARBA00022737"/>
    </source>
</evidence>
<dbReference type="EMBL" id="CAMPGE010000411">
    <property type="protein sequence ID" value="CAI2359157.1"/>
    <property type="molecule type" value="Genomic_DNA"/>
</dbReference>
<evidence type="ECO:0000256" key="1">
    <source>
        <dbReference type="ARBA" id="ARBA00004141"/>
    </source>
</evidence>
<dbReference type="Pfam" id="PF01529">
    <property type="entry name" value="DHHC"/>
    <property type="match status" value="1"/>
</dbReference>
<evidence type="ECO:0000256" key="2">
    <source>
        <dbReference type="ARBA" id="ARBA00022692"/>
    </source>
</evidence>
<comment type="subcellular location">
    <subcellularLocation>
        <location evidence="1">Membrane</location>
        <topology evidence="1">Multi-pass membrane protein</topology>
    </subcellularLocation>
</comment>
<dbReference type="SMART" id="SM00248">
    <property type="entry name" value="ANK"/>
    <property type="match status" value="4"/>
</dbReference>
<evidence type="ECO:0000256" key="8">
    <source>
        <dbReference type="SAM" id="MobiDB-lite"/>
    </source>
</evidence>
<feature type="transmembrane region" description="Helical" evidence="7">
    <location>
        <begin position="592"/>
        <end position="615"/>
    </location>
</feature>
<keyword evidence="5" id="KW-0040">ANK repeat</keyword>
<feature type="domain" description="Palmitoyltransferase DHHC" evidence="9">
    <location>
        <begin position="501"/>
        <end position="623"/>
    </location>
</feature>
<accession>A0AAD1TZ42</accession>
<evidence type="ECO:0000256" key="7">
    <source>
        <dbReference type="RuleBase" id="RU079119"/>
    </source>
</evidence>
<dbReference type="EC" id="2.3.1.225" evidence="7"/>
<feature type="compositionally biased region" description="Acidic residues" evidence="8">
    <location>
        <begin position="14"/>
        <end position="48"/>
    </location>
</feature>
<proteinExistence type="inferred from homology"/>
<evidence type="ECO:0000256" key="4">
    <source>
        <dbReference type="ARBA" id="ARBA00022989"/>
    </source>
</evidence>
<evidence type="ECO:0000259" key="9">
    <source>
        <dbReference type="Pfam" id="PF01529"/>
    </source>
</evidence>